<keyword evidence="5" id="KW-1185">Reference proteome</keyword>
<keyword evidence="2 4" id="KW-0808">Transferase</keyword>
<evidence type="ECO:0000313" key="5">
    <source>
        <dbReference type="Proteomes" id="UP000544872"/>
    </source>
</evidence>
<gene>
    <name evidence="4" type="ORF">FHS48_003795</name>
</gene>
<feature type="domain" description="Glycosyltransferase subfamily 4-like N-terminal" evidence="3">
    <location>
        <begin position="15"/>
        <end position="175"/>
    </location>
</feature>
<dbReference type="RefSeq" id="WP_184266171.1">
    <property type="nucleotide sequence ID" value="NZ_JACIIX010000022.1"/>
</dbReference>
<name>A0A7X0DPG8_NOVIT</name>
<dbReference type="Proteomes" id="UP000544872">
    <property type="component" value="Unassembled WGS sequence"/>
</dbReference>
<proteinExistence type="predicted"/>
<dbReference type="PANTHER" id="PTHR12526">
    <property type="entry name" value="GLYCOSYLTRANSFERASE"/>
    <property type="match status" value="1"/>
</dbReference>
<keyword evidence="1" id="KW-0328">Glycosyltransferase</keyword>
<evidence type="ECO:0000259" key="3">
    <source>
        <dbReference type="Pfam" id="PF13439"/>
    </source>
</evidence>
<dbReference type="EMBL" id="JACIIX010000022">
    <property type="protein sequence ID" value="MBB6212344.1"/>
    <property type="molecule type" value="Genomic_DNA"/>
</dbReference>
<protein>
    <submittedName>
        <fullName evidence="4">Glycosyltransferase involved in cell wall biosynthesis</fullName>
    </submittedName>
</protein>
<evidence type="ECO:0000313" key="4">
    <source>
        <dbReference type="EMBL" id="MBB6212344.1"/>
    </source>
</evidence>
<dbReference type="GO" id="GO:0016757">
    <property type="term" value="F:glycosyltransferase activity"/>
    <property type="evidence" value="ECO:0007669"/>
    <property type="project" value="UniProtKB-KW"/>
</dbReference>
<dbReference type="AlphaFoldDB" id="A0A7X0DPG8"/>
<evidence type="ECO:0000256" key="1">
    <source>
        <dbReference type="ARBA" id="ARBA00022676"/>
    </source>
</evidence>
<dbReference type="Pfam" id="PF13439">
    <property type="entry name" value="Glyco_transf_4"/>
    <property type="match status" value="1"/>
</dbReference>
<dbReference type="PANTHER" id="PTHR12526:SF510">
    <property type="entry name" value="D-INOSITOL 3-PHOSPHATE GLYCOSYLTRANSFERASE"/>
    <property type="match status" value="1"/>
</dbReference>
<dbReference type="Gene3D" id="3.40.50.2000">
    <property type="entry name" value="Glycogen Phosphorylase B"/>
    <property type="match status" value="2"/>
</dbReference>
<accession>A0A7X0DPG8</accession>
<dbReference type="Pfam" id="PF13692">
    <property type="entry name" value="Glyco_trans_1_4"/>
    <property type="match status" value="1"/>
</dbReference>
<evidence type="ECO:0000256" key="2">
    <source>
        <dbReference type="ARBA" id="ARBA00022679"/>
    </source>
</evidence>
<organism evidence="4 5">
    <name type="scientific">Novispirillum itersonii</name>
    <name type="common">Aquaspirillum itersonii</name>
    <dbReference type="NCBI Taxonomy" id="189"/>
    <lineage>
        <taxon>Bacteria</taxon>
        <taxon>Pseudomonadati</taxon>
        <taxon>Pseudomonadota</taxon>
        <taxon>Alphaproteobacteria</taxon>
        <taxon>Rhodospirillales</taxon>
        <taxon>Novispirillaceae</taxon>
        <taxon>Novispirillum</taxon>
    </lineage>
</organism>
<dbReference type="InterPro" id="IPR028098">
    <property type="entry name" value="Glyco_trans_4-like_N"/>
</dbReference>
<dbReference type="CDD" id="cd03820">
    <property type="entry name" value="GT4_AmsD-like"/>
    <property type="match status" value="1"/>
</dbReference>
<dbReference type="SUPFAM" id="SSF53756">
    <property type="entry name" value="UDP-Glycosyltransferase/glycogen phosphorylase"/>
    <property type="match status" value="1"/>
</dbReference>
<sequence>MKSRRILWVISSLSFGGAERVIVELANAFADRGHSVAVLTLVTAKSDHYHLDSRVERIALNMIWDSSSIWQSIAGNWRRSRMIREAIQSYRPDAVVSFIEQNNVRVLAATVASGIPIIVSERIDPRWHQVGRAWTLARRLLYPLAARVVVQTERVAVWARTITSAGRVRVIPNFVRALPPGGERGQKSLLAVGRLDRQKGFDVLLRAFAACGLAQHGVTLTILGEGPERKALETLARELNVAQAVEMLGVVEKPEVWMGRATVYVLPSRYEGFPNALLEAMAMGCPVIAADCDSGPREIIRNGENGLLVPVEDAAALADAMKTLFADAALRDRLGAGALTVRDRYSRDAIVRQWETLIEEVVK</sequence>
<reference evidence="4 5" key="1">
    <citation type="submission" date="2020-08" db="EMBL/GenBank/DDBJ databases">
        <title>Genomic Encyclopedia of Type Strains, Phase IV (KMG-IV): sequencing the most valuable type-strain genomes for metagenomic binning, comparative biology and taxonomic classification.</title>
        <authorList>
            <person name="Goeker M."/>
        </authorList>
    </citation>
    <scope>NUCLEOTIDE SEQUENCE [LARGE SCALE GENOMIC DNA]</scope>
    <source>
        <strain evidence="4 5">DSM 11590</strain>
    </source>
</reference>
<comment type="caution">
    <text evidence="4">The sequence shown here is derived from an EMBL/GenBank/DDBJ whole genome shotgun (WGS) entry which is preliminary data.</text>
</comment>